<organism evidence="2 3">
    <name type="scientific">Athelia psychrophila</name>
    <dbReference type="NCBI Taxonomy" id="1759441"/>
    <lineage>
        <taxon>Eukaryota</taxon>
        <taxon>Fungi</taxon>
        <taxon>Dikarya</taxon>
        <taxon>Basidiomycota</taxon>
        <taxon>Agaricomycotina</taxon>
        <taxon>Agaricomycetes</taxon>
        <taxon>Agaricomycetidae</taxon>
        <taxon>Atheliales</taxon>
        <taxon>Atheliaceae</taxon>
        <taxon>Athelia</taxon>
    </lineage>
</organism>
<dbReference type="EMBL" id="KV419330">
    <property type="protein sequence ID" value="KZP01940.1"/>
    <property type="molecule type" value="Genomic_DNA"/>
</dbReference>
<feature type="non-terminal residue" evidence="2">
    <location>
        <position position="125"/>
    </location>
</feature>
<dbReference type="Proteomes" id="UP000076532">
    <property type="component" value="Unassembled WGS sequence"/>
</dbReference>
<feature type="region of interest" description="Disordered" evidence="1">
    <location>
        <begin position="31"/>
        <end position="52"/>
    </location>
</feature>
<reference evidence="2 3" key="1">
    <citation type="journal article" date="2016" name="Mol. Biol. Evol.">
        <title>Comparative Genomics of Early-Diverging Mushroom-Forming Fungi Provides Insights into the Origins of Lignocellulose Decay Capabilities.</title>
        <authorList>
            <person name="Nagy L.G."/>
            <person name="Riley R."/>
            <person name="Tritt A."/>
            <person name="Adam C."/>
            <person name="Daum C."/>
            <person name="Floudas D."/>
            <person name="Sun H."/>
            <person name="Yadav J.S."/>
            <person name="Pangilinan J."/>
            <person name="Larsson K.H."/>
            <person name="Matsuura K."/>
            <person name="Barry K."/>
            <person name="Labutti K."/>
            <person name="Kuo R."/>
            <person name="Ohm R.A."/>
            <person name="Bhattacharya S.S."/>
            <person name="Shirouzu T."/>
            <person name="Yoshinaga Y."/>
            <person name="Martin F.M."/>
            <person name="Grigoriev I.V."/>
            <person name="Hibbett D.S."/>
        </authorList>
    </citation>
    <scope>NUCLEOTIDE SEQUENCE [LARGE SCALE GENOMIC DNA]</scope>
    <source>
        <strain evidence="2 3">CBS 109695</strain>
    </source>
</reference>
<proteinExistence type="predicted"/>
<evidence type="ECO:0000256" key="1">
    <source>
        <dbReference type="SAM" id="MobiDB-lite"/>
    </source>
</evidence>
<dbReference type="AlphaFoldDB" id="A0A167SI41"/>
<evidence type="ECO:0000313" key="2">
    <source>
        <dbReference type="EMBL" id="KZP01940.1"/>
    </source>
</evidence>
<accession>A0A167SI41</accession>
<keyword evidence="3" id="KW-1185">Reference proteome</keyword>
<gene>
    <name evidence="2" type="ORF">FIBSPDRAFT_880678</name>
</gene>
<name>A0A167SI41_9AGAM</name>
<evidence type="ECO:0000313" key="3">
    <source>
        <dbReference type="Proteomes" id="UP000076532"/>
    </source>
</evidence>
<sequence length="125" mass="12524">MSARISSPCSPFIKHFAHSSTVRGSELRLRPGAGVLPSDPCTPPHNPQSSSDSLVRALLFEVPPGAVSQRQEVHAVLRAVGDVAAAVLGGLGGGGLVAGDGVLVALVGEPLEDGSSLSRVSGGPL</sequence>
<protein>
    <submittedName>
        <fullName evidence="2">Uncharacterized protein</fullName>
    </submittedName>
</protein>